<organism evidence="1 2">
    <name type="scientific">Daphnia magna</name>
    <dbReference type="NCBI Taxonomy" id="35525"/>
    <lineage>
        <taxon>Eukaryota</taxon>
        <taxon>Metazoa</taxon>
        <taxon>Ecdysozoa</taxon>
        <taxon>Arthropoda</taxon>
        <taxon>Crustacea</taxon>
        <taxon>Branchiopoda</taxon>
        <taxon>Diplostraca</taxon>
        <taxon>Cladocera</taxon>
        <taxon>Anomopoda</taxon>
        <taxon>Daphniidae</taxon>
        <taxon>Daphnia</taxon>
    </lineage>
</organism>
<sequence>MKYFSTESLLHGNTAEMSVCLGFKDRQNTMFELLRRWFLNKNSSIFEKDNRYNEMLESA</sequence>
<proteinExistence type="predicted"/>
<reference evidence="1 2" key="1">
    <citation type="journal article" date="2023" name="Nucleic Acids Res.">
        <title>The hologenome of Daphnia magna reveals possible DNA methylation and microbiome-mediated evolution of the host genome.</title>
        <authorList>
            <person name="Chaturvedi A."/>
            <person name="Li X."/>
            <person name="Dhandapani V."/>
            <person name="Marshall H."/>
            <person name="Kissane S."/>
            <person name="Cuenca-Cambronero M."/>
            <person name="Asole G."/>
            <person name="Calvet F."/>
            <person name="Ruiz-Romero M."/>
            <person name="Marangio P."/>
            <person name="Guigo R."/>
            <person name="Rago D."/>
            <person name="Mirbahai L."/>
            <person name="Eastwood N."/>
            <person name="Colbourne J.K."/>
            <person name="Zhou J."/>
            <person name="Mallon E."/>
            <person name="Orsini L."/>
        </authorList>
    </citation>
    <scope>NUCLEOTIDE SEQUENCE [LARGE SCALE GENOMIC DNA]</scope>
    <source>
        <strain evidence="1">LRV0_1</strain>
    </source>
</reference>
<dbReference type="EMBL" id="JAOYFB010000037">
    <property type="protein sequence ID" value="KAK4023204.1"/>
    <property type="molecule type" value="Genomic_DNA"/>
</dbReference>
<accession>A0ABR0ADJ9</accession>
<evidence type="ECO:0000313" key="2">
    <source>
        <dbReference type="Proteomes" id="UP001234178"/>
    </source>
</evidence>
<protein>
    <submittedName>
        <fullName evidence="1">Uncharacterized protein</fullName>
    </submittedName>
</protein>
<comment type="caution">
    <text evidence="1">The sequence shown here is derived from an EMBL/GenBank/DDBJ whole genome shotgun (WGS) entry which is preliminary data.</text>
</comment>
<name>A0ABR0ADJ9_9CRUS</name>
<dbReference type="Proteomes" id="UP001234178">
    <property type="component" value="Unassembled WGS sequence"/>
</dbReference>
<evidence type="ECO:0000313" key="1">
    <source>
        <dbReference type="EMBL" id="KAK4023204.1"/>
    </source>
</evidence>
<keyword evidence="2" id="KW-1185">Reference proteome</keyword>
<gene>
    <name evidence="1" type="ORF">OUZ56_008629</name>
</gene>